<dbReference type="Gene3D" id="2.70.70.10">
    <property type="entry name" value="Glucose Permease (Domain IIA)"/>
    <property type="match status" value="1"/>
</dbReference>
<feature type="domain" description="M23ase beta-sheet core" evidence="2">
    <location>
        <begin position="144"/>
        <end position="240"/>
    </location>
</feature>
<dbReference type="EMBL" id="REFV01000005">
    <property type="protein sequence ID" value="RMB60580.1"/>
    <property type="molecule type" value="Genomic_DNA"/>
</dbReference>
<dbReference type="InterPro" id="IPR011055">
    <property type="entry name" value="Dup_hybrid_motif"/>
</dbReference>
<reference evidence="3 4" key="1">
    <citation type="submission" date="2018-10" db="EMBL/GenBank/DDBJ databases">
        <title>Dokdonia luteus sp. nov., isolated from sea water.</title>
        <authorList>
            <person name="Zhou L.Y."/>
            <person name="Du Z.J."/>
        </authorList>
    </citation>
    <scope>NUCLEOTIDE SEQUENCE [LARGE SCALE GENOMIC DNA]</scope>
    <source>
        <strain evidence="3 4">SH27</strain>
    </source>
</reference>
<dbReference type="SUPFAM" id="SSF51261">
    <property type="entry name" value="Duplicated hybrid motif"/>
    <property type="match status" value="1"/>
</dbReference>
<dbReference type="RefSeq" id="WP_121916982.1">
    <property type="nucleotide sequence ID" value="NZ_REFV01000005.1"/>
</dbReference>
<feature type="chain" id="PRO_5017941997" evidence="1">
    <location>
        <begin position="20"/>
        <end position="272"/>
    </location>
</feature>
<dbReference type="Pfam" id="PF01551">
    <property type="entry name" value="Peptidase_M23"/>
    <property type="match status" value="1"/>
</dbReference>
<comment type="caution">
    <text evidence="3">The sequence shown here is derived from an EMBL/GenBank/DDBJ whole genome shotgun (WGS) entry which is preliminary data.</text>
</comment>
<dbReference type="PANTHER" id="PTHR21666:SF270">
    <property type="entry name" value="MUREIN HYDROLASE ACTIVATOR ENVC"/>
    <property type="match status" value="1"/>
</dbReference>
<dbReference type="InterPro" id="IPR016047">
    <property type="entry name" value="M23ase_b-sheet_dom"/>
</dbReference>
<keyword evidence="4" id="KW-1185">Reference proteome</keyword>
<evidence type="ECO:0000313" key="3">
    <source>
        <dbReference type="EMBL" id="RMB60580.1"/>
    </source>
</evidence>
<organism evidence="3 4">
    <name type="scientific">Dokdonia sinensis</name>
    <dbReference type="NCBI Taxonomy" id="2479847"/>
    <lineage>
        <taxon>Bacteria</taxon>
        <taxon>Pseudomonadati</taxon>
        <taxon>Bacteroidota</taxon>
        <taxon>Flavobacteriia</taxon>
        <taxon>Flavobacteriales</taxon>
        <taxon>Flavobacteriaceae</taxon>
        <taxon>Dokdonia</taxon>
    </lineage>
</organism>
<protein>
    <submittedName>
        <fullName evidence="3">M23 family metallopeptidase</fullName>
    </submittedName>
</protein>
<dbReference type="OrthoDB" id="9809488at2"/>
<dbReference type="GO" id="GO:0004222">
    <property type="term" value="F:metalloendopeptidase activity"/>
    <property type="evidence" value="ECO:0007669"/>
    <property type="project" value="TreeGrafter"/>
</dbReference>
<proteinExistence type="predicted"/>
<name>A0A3M0G698_9FLAO</name>
<dbReference type="PANTHER" id="PTHR21666">
    <property type="entry name" value="PEPTIDASE-RELATED"/>
    <property type="match status" value="1"/>
</dbReference>
<feature type="signal peptide" evidence="1">
    <location>
        <begin position="1"/>
        <end position="19"/>
    </location>
</feature>
<gene>
    <name evidence="3" type="ORF">EAX61_07090</name>
</gene>
<evidence type="ECO:0000313" key="4">
    <source>
        <dbReference type="Proteomes" id="UP000281985"/>
    </source>
</evidence>
<dbReference type="InterPro" id="IPR050570">
    <property type="entry name" value="Cell_wall_metabolism_enzyme"/>
</dbReference>
<accession>A0A3M0G698</accession>
<evidence type="ECO:0000259" key="2">
    <source>
        <dbReference type="Pfam" id="PF01551"/>
    </source>
</evidence>
<dbReference type="AlphaFoldDB" id="A0A3M0G698"/>
<dbReference type="CDD" id="cd12797">
    <property type="entry name" value="M23_peptidase"/>
    <property type="match status" value="1"/>
</dbReference>
<sequence length="272" mass="31018">MKRVFAILFCILNSVVGLAQQYEVTKSIENDSVYFDLISLRETPLWWQISTIDSLNVTSNFISYGKLHSKDTVFSLVKIPQQETIDTINLQISDFLDFKLRGADPKAQHEVSYPYKIPYSSTSKFEVIQTFKQSFSHDKPTSFYAVDFALPIRTPITASRDGVVIQTEDSFKEAGGRELFDSANYIYILHEDGTFAQYLHLDYKGVIVKQNDIVKAGQHIGYSGHTGFSTRPHLHFVVKNGLGISQEFRFSGYRKWLKTGKRYKGQGDPNLD</sequence>
<keyword evidence="1" id="KW-0732">Signal</keyword>
<dbReference type="Proteomes" id="UP000281985">
    <property type="component" value="Unassembled WGS sequence"/>
</dbReference>
<evidence type="ECO:0000256" key="1">
    <source>
        <dbReference type="SAM" id="SignalP"/>
    </source>
</evidence>